<evidence type="ECO:0000313" key="2">
    <source>
        <dbReference type="Proteomes" id="UP000241290"/>
    </source>
</evidence>
<gene>
    <name evidence="1" type="primary">197</name>
    <name evidence="1" type="ORF">SEA_FINCH_197</name>
</gene>
<keyword evidence="2" id="KW-1185">Reference proteome</keyword>
<reference evidence="2" key="1">
    <citation type="submission" date="2018-02" db="EMBL/GenBank/DDBJ databases">
        <authorList>
            <person name="Cohen D.B."/>
            <person name="Kent A.D."/>
        </authorList>
    </citation>
    <scope>NUCLEOTIDE SEQUENCE [LARGE SCALE GENOMIC DNA]</scope>
</reference>
<dbReference type="RefSeq" id="YP_010059219.1">
    <property type="nucleotide sequence ID" value="NC_054724.1"/>
</dbReference>
<accession>A0A2P1JXN6</accession>
<sequence length="79" mass="8521">MSTIFFTPELVTEVVASPDLVIMGTGRNLSNLRVVTEEEFQQRVDAILLVSAAEVGDMMRELGGDPALVAEALNDVEAQ</sequence>
<name>A0A2P1JXN6_9CAUD</name>
<evidence type="ECO:0000313" key="1">
    <source>
        <dbReference type="EMBL" id="AVO25121.1"/>
    </source>
</evidence>
<organism evidence="1 2">
    <name type="scientific">Rhodococcus phage Finch</name>
    <dbReference type="NCBI Taxonomy" id="2094144"/>
    <lineage>
        <taxon>Viruses</taxon>
        <taxon>Duplodnaviria</taxon>
        <taxon>Heunggongvirae</taxon>
        <taxon>Uroviricota</taxon>
        <taxon>Caudoviricetes</taxon>
        <taxon>Finchvirus</taxon>
        <taxon>Finchvirus finch</taxon>
    </lineage>
</organism>
<dbReference type="KEGG" id="vg:64766450"/>
<proteinExistence type="predicted"/>
<dbReference type="Proteomes" id="UP000241290">
    <property type="component" value="Genome"/>
</dbReference>
<protein>
    <submittedName>
        <fullName evidence="1">Uncharacterized protein</fullName>
    </submittedName>
</protein>
<dbReference type="GeneID" id="64766450"/>
<dbReference type="EMBL" id="MG962366">
    <property type="protein sequence ID" value="AVO25121.1"/>
    <property type="molecule type" value="Genomic_DNA"/>
</dbReference>